<dbReference type="EMBL" id="QGDQ01000013">
    <property type="protein sequence ID" value="PWJ53339.1"/>
    <property type="molecule type" value="Genomic_DNA"/>
</dbReference>
<dbReference type="Proteomes" id="UP000245469">
    <property type="component" value="Unassembled WGS sequence"/>
</dbReference>
<evidence type="ECO:0000313" key="3">
    <source>
        <dbReference type="EMBL" id="PWJ53339.1"/>
    </source>
</evidence>
<keyword evidence="2" id="KW-0812">Transmembrane</keyword>
<evidence type="ECO:0000256" key="2">
    <source>
        <dbReference type="SAM" id="Phobius"/>
    </source>
</evidence>
<keyword evidence="4" id="KW-1185">Reference proteome</keyword>
<name>A0A316A7B4_9ACTN</name>
<dbReference type="InterPro" id="IPR049790">
    <property type="entry name" value="Rv3655c/TadE"/>
</dbReference>
<evidence type="ECO:0000256" key="1">
    <source>
        <dbReference type="SAM" id="MobiDB-lite"/>
    </source>
</evidence>
<evidence type="ECO:0000313" key="4">
    <source>
        <dbReference type="Proteomes" id="UP000245469"/>
    </source>
</evidence>
<comment type="caution">
    <text evidence="3">The sequence shown here is derived from an EMBL/GenBank/DDBJ whole genome shotgun (WGS) entry which is preliminary data.</text>
</comment>
<accession>A0A316A7B4</accession>
<evidence type="ECO:0008006" key="5">
    <source>
        <dbReference type="Google" id="ProtNLM"/>
    </source>
</evidence>
<dbReference type="RefSeq" id="WP_177524084.1">
    <property type="nucleotide sequence ID" value="NZ_QGDQ01000013.1"/>
</dbReference>
<keyword evidence="2" id="KW-1133">Transmembrane helix</keyword>
<reference evidence="3 4" key="1">
    <citation type="submission" date="2018-03" db="EMBL/GenBank/DDBJ databases">
        <title>Genomic Encyclopedia of Archaeal and Bacterial Type Strains, Phase II (KMG-II): from individual species to whole genera.</title>
        <authorList>
            <person name="Goeker M."/>
        </authorList>
    </citation>
    <scope>NUCLEOTIDE SEQUENCE [LARGE SCALE GENOMIC DNA]</scope>
    <source>
        <strain evidence="3 4">DSM 44889</strain>
    </source>
</reference>
<feature type="transmembrane region" description="Helical" evidence="2">
    <location>
        <begin position="29"/>
        <end position="52"/>
    </location>
</feature>
<dbReference type="NCBIfam" id="NF041390">
    <property type="entry name" value="TadE_Rv3655c"/>
    <property type="match status" value="1"/>
</dbReference>
<dbReference type="AlphaFoldDB" id="A0A316A7B4"/>
<gene>
    <name evidence="3" type="ORF">BXY45_11398</name>
</gene>
<proteinExistence type="predicted"/>
<organism evidence="3 4">
    <name type="scientific">Quadrisphaera granulorum</name>
    <dbReference type="NCBI Taxonomy" id="317664"/>
    <lineage>
        <taxon>Bacteria</taxon>
        <taxon>Bacillati</taxon>
        <taxon>Actinomycetota</taxon>
        <taxon>Actinomycetes</taxon>
        <taxon>Kineosporiales</taxon>
        <taxon>Kineosporiaceae</taxon>
        <taxon>Quadrisphaera</taxon>
    </lineage>
</organism>
<protein>
    <recommendedName>
        <fullName evidence="5">TadE-like protein</fullName>
    </recommendedName>
</protein>
<sequence length="133" mass="13096">MTLPPPANRRPGRGGLRRARDGGSVTAELAIGLVPVGVLLVLAAWLAGAGVVQVRVQLAAGAAARAMARGEAEAVVAQRVAEAAEGSVLTIGTSGDLVTVDVSAPLRAPLLGDVGRVAGAAVVPRELLGGDAP</sequence>
<keyword evidence="2" id="KW-0472">Membrane</keyword>
<feature type="region of interest" description="Disordered" evidence="1">
    <location>
        <begin position="1"/>
        <end position="20"/>
    </location>
</feature>